<dbReference type="Gene3D" id="3.80.10.10">
    <property type="entry name" value="Ribonuclease Inhibitor"/>
    <property type="match status" value="1"/>
</dbReference>
<dbReference type="EMBL" id="GGEC01002044">
    <property type="protein sequence ID" value="MBW82527.1"/>
    <property type="molecule type" value="Transcribed_RNA"/>
</dbReference>
<dbReference type="Gene3D" id="3.40.50.300">
    <property type="entry name" value="P-loop containing nucleotide triphosphate hydrolases"/>
    <property type="match status" value="1"/>
</dbReference>
<dbReference type="Gene3D" id="1.10.8.430">
    <property type="entry name" value="Helical domain of apoptotic protease-activating factors"/>
    <property type="match status" value="1"/>
</dbReference>
<feature type="domain" description="NB-ARC" evidence="7">
    <location>
        <begin position="3"/>
        <end position="156"/>
    </location>
</feature>
<keyword evidence="5" id="KW-0611">Plant defense</keyword>
<organism evidence="9">
    <name type="scientific">Rhizophora mucronata</name>
    <name type="common">Asiatic mangrove</name>
    <dbReference type="NCBI Taxonomy" id="61149"/>
    <lineage>
        <taxon>Eukaryota</taxon>
        <taxon>Viridiplantae</taxon>
        <taxon>Streptophyta</taxon>
        <taxon>Embryophyta</taxon>
        <taxon>Tracheophyta</taxon>
        <taxon>Spermatophyta</taxon>
        <taxon>Magnoliopsida</taxon>
        <taxon>eudicotyledons</taxon>
        <taxon>Gunneridae</taxon>
        <taxon>Pentapetalae</taxon>
        <taxon>rosids</taxon>
        <taxon>fabids</taxon>
        <taxon>Malpighiales</taxon>
        <taxon>Rhizophoraceae</taxon>
        <taxon>Rhizophora</taxon>
    </lineage>
</organism>
<sequence>MIIERDDLGVVGICGIGGSGKTTLANEICRDYQVRCHFKNRILFLTVSQSPNVEQLRRRILGFLMGSDGIGAGNNDGITPSWCQQFESRIGATALVVLDDVWSASVLEQLIFRVPGCKTIVVSRFNFPKVLCAAYEVELLSGNEATTLFCYSAFGQNSIPLAADANLVNQIVMECKGLALALKVIGSSLRDQPEIYWASAKRRLSKSEAICESHQDMLDRMEISIRFLPKKVRECFLDLGCFPEDKKIPLDVLVNMWVEMHDLDEEEAFAVLVELSEKNLITLVKDVRAGDLYSTYYEISVTQHDVLRDLAIHMSNLGSINDRKRLLMPRRETEIPRDWERNADQPFNAQIVSVHTGEMKEMEWFQMEFPKAEVLILNFSADEYFLPPFIDNMPKLRALIVINSSGANASLYGFLAFSNLYNLSSIWLEKVSTVLPSESSIPLKKLRKLSLVLCKISNSLNKSSIDLSEVFPSLSELTIDHCDDLTELPPTISQMQSLKTLSVTNCHSLRQLPANIGHLKFLQILRLYACPTLKMLPESICELERLKYLDISQCVNLTCLPEWIGKLSRLEKIDMRECSQIWHLPKSVVLLESLRSVICEEEISWLWKDMKPNLHVQVAEKCFSLDWLDE</sequence>
<keyword evidence="4" id="KW-0547">Nucleotide-binding</keyword>
<proteinExistence type="inferred from homology"/>
<evidence type="ECO:0000256" key="3">
    <source>
        <dbReference type="ARBA" id="ARBA00022737"/>
    </source>
</evidence>
<name>A0A2P2IMS3_RHIMU</name>
<reference evidence="9" key="1">
    <citation type="submission" date="2018-02" db="EMBL/GenBank/DDBJ databases">
        <title>Rhizophora mucronata_Transcriptome.</title>
        <authorList>
            <person name="Meera S.P."/>
            <person name="Sreeshan A."/>
            <person name="Augustine A."/>
        </authorList>
    </citation>
    <scope>NUCLEOTIDE SEQUENCE</scope>
    <source>
        <tissue evidence="9">Leaf</tissue>
    </source>
</reference>
<dbReference type="SUPFAM" id="SSF52047">
    <property type="entry name" value="RNI-like"/>
    <property type="match status" value="1"/>
</dbReference>
<protein>
    <submittedName>
        <fullName evidence="9">Uncharacterized protein MANES_05G169600</fullName>
    </submittedName>
</protein>
<keyword evidence="2" id="KW-0433">Leucine-rich repeat</keyword>
<dbReference type="InterPro" id="IPR036388">
    <property type="entry name" value="WH-like_DNA-bd_sf"/>
</dbReference>
<keyword evidence="6" id="KW-0067">ATP-binding</keyword>
<dbReference type="Pfam" id="PF00931">
    <property type="entry name" value="NB-ARC"/>
    <property type="match status" value="1"/>
</dbReference>
<evidence type="ECO:0000256" key="5">
    <source>
        <dbReference type="ARBA" id="ARBA00022821"/>
    </source>
</evidence>
<dbReference type="PANTHER" id="PTHR36766">
    <property type="entry name" value="PLANT BROAD-SPECTRUM MILDEW RESISTANCE PROTEIN RPW8"/>
    <property type="match status" value="1"/>
</dbReference>
<evidence type="ECO:0000259" key="7">
    <source>
        <dbReference type="Pfam" id="PF00931"/>
    </source>
</evidence>
<dbReference type="AlphaFoldDB" id="A0A2P2IMS3"/>
<dbReference type="GO" id="GO:0043531">
    <property type="term" value="F:ADP binding"/>
    <property type="evidence" value="ECO:0007669"/>
    <property type="project" value="InterPro"/>
</dbReference>
<dbReference type="GO" id="GO:0005524">
    <property type="term" value="F:ATP binding"/>
    <property type="evidence" value="ECO:0007669"/>
    <property type="project" value="UniProtKB-KW"/>
</dbReference>
<dbReference type="GO" id="GO:0006952">
    <property type="term" value="P:defense response"/>
    <property type="evidence" value="ECO:0007669"/>
    <property type="project" value="UniProtKB-KW"/>
</dbReference>
<accession>A0A2P2IMS3</accession>
<evidence type="ECO:0000256" key="4">
    <source>
        <dbReference type="ARBA" id="ARBA00022741"/>
    </source>
</evidence>
<evidence type="ECO:0000256" key="6">
    <source>
        <dbReference type="ARBA" id="ARBA00022840"/>
    </source>
</evidence>
<evidence type="ECO:0000256" key="1">
    <source>
        <dbReference type="ARBA" id="ARBA00008894"/>
    </source>
</evidence>
<dbReference type="FunFam" id="3.80.10.10:FF:001428">
    <property type="entry name" value="Probable disease resistance protein At5g04720"/>
    <property type="match status" value="1"/>
</dbReference>
<dbReference type="SUPFAM" id="SSF52540">
    <property type="entry name" value="P-loop containing nucleoside triphosphate hydrolases"/>
    <property type="match status" value="1"/>
</dbReference>
<keyword evidence="3" id="KW-0677">Repeat</keyword>
<dbReference type="Pfam" id="PF23598">
    <property type="entry name" value="LRR_14"/>
    <property type="match status" value="1"/>
</dbReference>
<dbReference type="InterPro" id="IPR032675">
    <property type="entry name" value="LRR_dom_sf"/>
</dbReference>
<dbReference type="InterPro" id="IPR002182">
    <property type="entry name" value="NB-ARC"/>
</dbReference>
<feature type="domain" description="Disease resistance R13L4/SHOC-2-like LRR" evidence="8">
    <location>
        <begin position="493"/>
        <end position="597"/>
    </location>
</feature>
<dbReference type="PRINTS" id="PR00364">
    <property type="entry name" value="DISEASERSIST"/>
</dbReference>
<evidence type="ECO:0000313" key="9">
    <source>
        <dbReference type="EMBL" id="MBW82527.1"/>
    </source>
</evidence>
<evidence type="ECO:0000259" key="8">
    <source>
        <dbReference type="Pfam" id="PF23598"/>
    </source>
</evidence>
<evidence type="ECO:0000256" key="2">
    <source>
        <dbReference type="ARBA" id="ARBA00022614"/>
    </source>
</evidence>
<comment type="similarity">
    <text evidence="1">Belongs to the disease resistance NB-LRR family.</text>
</comment>
<dbReference type="InterPro" id="IPR042197">
    <property type="entry name" value="Apaf_helical"/>
</dbReference>
<dbReference type="Gene3D" id="1.10.10.10">
    <property type="entry name" value="Winged helix-like DNA-binding domain superfamily/Winged helix DNA-binding domain"/>
    <property type="match status" value="1"/>
</dbReference>
<dbReference type="InterPro" id="IPR027417">
    <property type="entry name" value="P-loop_NTPase"/>
</dbReference>
<dbReference type="PANTHER" id="PTHR36766:SF30">
    <property type="entry name" value="TIR-NBS TYPE DISEASE RESISTANCE PROTEIN-RELATED"/>
    <property type="match status" value="1"/>
</dbReference>
<dbReference type="InterPro" id="IPR055414">
    <property type="entry name" value="LRR_R13L4/SHOC2-like"/>
</dbReference>